<dbReference type="AlphaFoldDB" id="A0A6P1ZDY1"/>
<sequence length="328" mass="33979">MRILHTVQKIPGGLMIVPLLLGVLVNTFCPDILDIGSFTTFLWRDGAMPILAFFMFCTGAQISVKQAGMPLVKGLSLTITKVVIGAVLGVLVNYFFGPAGVLGVVPMAIVAGMTNSNSGLYAALAGEFGDSTDVGALSVLSTNDGPFFTMLAFGLTGLANIPLLILLGTILPIIIGCVLGNLDTELRDWLKPAVSISIPFFAFPLGSALNLRQLIEAGAPGILLGIACTIITGFGGYFAMKLVRAKHPQVGAAIGTTAGNSAATPAALVVADQSLRGAAAIATAQVAASIMVTAILCPILVSWLDKREKRKASEHLDISTMDEPVEAA</sequence>
<keyword evidence="4" id="KW-0762">Sugar transport</keyword>
<keyword evidence="5 9" id="KW-0812">Transmembrane</keyword>
<feature type="transmembrane region" description="Helical" evidence="9">
    <location>
        <begin position="12"/>
        <end position="29"/>
    </location>
</feature>
<feature type="transmembrane region" description="Helical" evidence="9">
    <location>
        <begin position="41"/>
        <end position="62"/>
    </location>
</feature>
<evidence type="ECO:0000313" key="10">
    <source>
        <dbReference type="EMBL" id="TVM31237.1"/>
    </source>
</evidence>
<dbReference type="GO" id="GO:0015649">
    <property type="term" value="F:2-keto-3-deoxygluconate:proton symporter activity"/>
    <property type="evidence" value="ECO:0007669"/>
    <property type="project" value="InterPro"/>
</dbReference>
<evidence type="ECO:0000313" key="11">
    <source>
        <dbReference type="Proteomes" id="UP000434052"/>
    </source>
</evidence>
<accession>A0A6P1ZDY1</accession>
<feature type="transmembrane region" description="Helical" evidence="9">
    <location>
        <begin position="192"/>
        <end position="211"/>
    </location>
</feature>
<dbReference type="InterPro" id="IPR038770">
    <property type="entry name" value="Na+/solute_symporter_sf"/>
</dbReference>
<keyword evidence="3" id="KW-1003">Cell membrane</keyword>
<feature type="transmembrane region" description="Helical" evidence="9">
    <location>
        <begin position="277"/>
        <end position="301"/>
    </location>
</feature>
<keyword evidence="8 9" id="KW-0472">Membrane</keyword>
<keyword evidence="6" id="KW-0769">Symport</keyword>
<gene>
    <name evidence="10" type="ORF">DQK91_19195</name>
</gene>
<keyword evidence="2" id="KW-0813">Transport</keyword>
<dbReference type="Gene3D" id="1.20.1530.20">
    <property type="match status" value="1"/>
</dbReference>
<comment type="caution">
    <text evidence="10">The sequence shown here is derived from an EMBL/GenBank/DDBJ whole genome shotgun (WGS) entry which is preliminary data.</text>
</comment>
<evidence type="ECO:0000256" key="8">
    <source>
        <dbReference type="ARBA" id="ARBA00023136"/>
    </source>
</evidence>
<feature type="transmembrane region" description="Helical" evidence="9">
    <location>
        <begin position="147"/>
        <end position="180"/>
    </location>
</feature>
<keyword evidence="7 9" id="KW-1133">Transmembrane helix</keyword>
<dbReference type="GO" id="GO:0016020">
    <property type="term" value="C:membrane"/>
    <property type="evidence" value="ECO:0007669"/>
    <property type="project" value="InterPro"/>
</dbReference>
<evidence type="ECO:0000256" key="9">
    <source>
        <dbReference type="SAM" id="Phobius"/>
    </source>
</evidence>
<evidence type="ECO:0000256" key="3">
    <source>
        <dbReference type="ARBA" id="ARBA00022475"/>
    </source>
</evidence>
<evidence type="ECO:0000256" key="5">
    <source>
        <dbReference type="ARBA" id="ARBA00022692"/>
    </source>
</evidence>
<comment type="similarity">
    <text evidence="1">Belongs to the KdgT transporter family.</text>
</comment>
<name>A0A6P1ZDY1_9BACT</name>
<dbReference type="Proteomes" id="UP000434052">
    <property type="component" value="Unassembled WGS sequence"/>
</dbReference>
<organism evidence="10 11">
    <name type="scientific">Oceanidesulfovibrio marinus</name>
    <dbReference type="NCBI Taxonomy" id="370038"/>
    <lineage>
        <taxon>Bacteria</taxon>
        <taxon>Pseudomonadati</taxon>
        <taxon>Thermodesulfobacteriota</taxon>
        <taxon>Desulfovibrionia</taxon>
        <taxon>Desulfovibrionales</taxon>
        <taxon>Desulfovibrionaceae</taxon>
        <taxon>Oceanidesulfovibrio</taxon>
    </lineage>
</organism>
<reference evidence="10 11" key="1">
    <citation type="submission" date="2018-06" db="EMBL/GenBank/DDBJ databases">
        <title>Complete genome of Desulfovibrio marinus P48SEP.</title>
        <authorList>
            <person name="Crispim J.S."/>
            <person name="Vidigal P.M.P."/>
            <person name="Silva L.C.F."/>
            <person name="Araujo L.C."/>
            <person name="Laguardia C.N."/>
            <person name="Dias R.S."/>
            <person name="Sousa M.P."/>
            <person name="Paula S.O."/>
            <person name="Silva C."/>
        </authorList>
    </citation>
    <scope>NUCLEOTIDE SEQUENCE [LARGE SCALE GENOMIC DNA]</scope>
    <source>
        <strain evidence="10 11">P48SEP</strain>
    </source>
</reference>
<dbReference type="Pfam" id="PF03812">
    <property type="entry name" value="KdgT"/>
    <property type="match status" value="1"/>
</dbReference>
<evidence type="ECO:0000256" key="6">
    <source>
        <dbReference type="ARBA" id="ARBA00022847"/>
    </source>
</evidence>
<evidence type="ECO:0000256" key="4">
    <source>
        <dbReference type="ARBA" id="ARBA00022597"/>
    </source>
</evidence>
<feature type="transmembrane region" description="Helical" evidence="9">
    <location>
        <begin position="217"/>
        <end position="238"/>
    </location>
</feature>
<evidence type="ECO:0000256" key="7">
    <source>
        <dbReference type="ARBA" id="ARBA00022989"/>
    </source>
</evidence>
<proteinExistence type="inferred from homology"/>
<evidence type="ECO:0000256" key="1">
    <source>
        <dbReference type="ARBA" id="ARBA00006430"/>
    </source>
</evidence>
<dbReference type="EMBL" id="QMIF01000017">
    <property type="protein sequence ID" value="TVM31237.1"/>
    <property type="molecule type" value="Genomic_DNA"/>
</dbReference>
<feature type="transmembrane region" description="Helical" evidence="9">
    <location>
        <begin position="74"/>
        <end position="96"/>
    </location>
</feature>
<dbReference type="OrthoDB" id="3185611at2"/>
<protein>
    <submittedName>
        <fullName evidence="10">2-keto-3-deoxygluconate permease</fullName>
    </submittedName>
</protein>
<evidence type="ECO:0000256" key="2">
    <source>
        <dbReference type="ARBA" id="ARBA00022448"/>
    </source>
</evidence>
<dbReference type="InterPro" id="IPR004684">
    <property type="entry name" value="2keto-3dGluconate_permease"/>
</dbReference>